<dbReference type="PANTHER" id="PTHR16092">
    <property type="entry name" value="SEC3/SYNTAXIN-RELATED"/>
    <property type="match status" value="1"/>
</dbReference>
<feature type="domain" description="Exocyst complex component Sec3 PIP2-binding N-terminal" evidence="7">
    <location>
        <begin position="31"/>
        <end position="125"/>
    </location>
</feature>
<gene>
    <name evidence="8" type="ORF">KP79_PYT12150</name>
</gene>
<proteinExistence type="inferred from homology"/>
<dbReference type="STRING" id="6573.A0A210PPR7"/>
<organism evidence="8 9">
    <name type="scientific">Mizuhopecten yessoensis</name>
    <name type="common">Japanese scallop</name>
    <name type="synonym">Patinopecten yessoensis</name>
    <dbReference type="NCBI Taxonomy" id="6573"/>
    <lineage>
        <taxon>Eukaryota</taxon>
        <taxon>Metazoa</taxon>
        <taxon>Spiralia</taxon>
        <taxon>Lophotrochozoa</taxon>
        <taxon>Mollusca</taxon>
        <taxon>Bivalvia</taxon>
        <taxon>Autobranchia</taxon>
        <taxon>Pteriomorphia</taxon>
        <taxon>Pectinida</taxon>
        <taxon>Pectinoidea</taxon>
        <taxon>Pectinidae</taxon>
        <taxon>Mizuhopecten</taxon>
    </lineage>
</organism>
<keyword evidence="3" id="KW-0268">Exocytosis</keyword>
<keyword evidence="4 5" id="KW-0175">Coiled coil</keyword>
<dbReference type="Pfam" id="PF09763">
    <property type="entry name" value="Sec3_CC"/>
    <property type="match status" value="1"/>
</dbReference>
<feature type="coiled-coil region" evidence="5">
    <location>
        <begin position="234"/>
        <end position="261"/>
    </location>
</feature>
<keyword evidence="2" id="KW-0813">Transport</keyword>
<evidence type="ECO:0000256" key="4">
    <source>
        <dbReference type="ARBA" id="ARBA00023054"/>
    </source>
</evidence>
<evidence type="ECO:0000256" key="2">
    <source>
        <dbReference type="ARBA" id="ARBA00022448"/>
    </source>
</evidence>
<dbReference type="GO" id="GO:0006893">
    <property type="term" value="P:Golgi to plasma membrane transport"/>
    <property type="evidence" value="ECO:0007669"/>
    <property type="project" value="TreeGrafter"/>
</dbReference>
<comment type="caution">
    <text evidence="8">The sequence shown here is derived from an EMBL/GenBank/DDBJ whole genome shotgun (WGS) entry which is preliminary data.</text>
</comment>
<feature type="compositionally biased region" description="Polar residues" evidence="6">
    <location>
        <begin position="481"/>
        <end position="492"/>
    </location>
</feature>
<dbReference type="Gene3D" id="2.30.29.90">
    <property type="match status" value="1"/>
</dbReference>
<feature type="region of interest" description="Disordered" evidence="6">
    <location>
        <begin position="445"/>
        <end position="492"/>
    </location>
</feature>
<reference evidence="8 9" key="1">
    <citation type="journal article" date="2017" name="Nat. Ecol. Evol.">
        <title>Scallop genome provides insights into evolution of bilaterian karyotype and development.</title>
        <authorList>
            <person name="Wang S."/>
            <person name="Zhang J."/>
            <person name="Jiao W."/>
            <person name="Li J."/>
            <person name="Xun X."/>
            <person name="Sun Y."/>
            <person name="Guo X."/>
            <person name="Huan P."/>
            <person name="Dong B."/>
            <person name="Zhang L."/>
            <person name="Hu X."/>
            <person name="Sun X."/>
            <person name="Wang J."/>
            <person name="Zhao C."/>
            <person name="Wang Y."/>
            <person name="Wang D."/>
            <person name="Huang X."/>
            <person name="Wang R."/>
            <person name="Lv J."/>
            <person name="Li Y."/>
            <person name="Zhang Z."/>
            <person name="Liu B."/>
            <person name="Lu W."/>
            <person name="Hui Y."/>
            <person name="Liang J."/>
            <person name="Zhou Z."/>
            <person name="Hou R."/>
            <person name="Li X."/>
            <person name="Liu Y."/>
            <person name="Li H."/>
            <person name="Ning X."/>
            <person name="Lin Y."/>
            <person name="Zhao L."/>
            <person name="Xing Q."/>
            <person name="Dou J."/>
            <person name="Li Y."/>
            <person name="Mao J."/>
            <person name="Guo H."/>
            <person name="Dou H."/>
            <person name="Li T."/>
            <person name="Mu C."/>
            <person name="Jiang W."/>
            <person name="Fu Q."/>
            <person name="Fu X."/>
            <person name="Miao Y."/>
            <person name="Liu J."/>
            <person name="Yu Q."/>
            <person name="Li R."/>
            <person name="Liao H."/>
            <person name="Li X."/>
            <person name="Kong Y."/>
            <person name="Jiang Z."/>
            <person name="Chourrout D."/>
            <person name="Li R."/>
            <person name="Bao Z."/>
        </authorList>
    </citation>
    <scope>NUCLEOTIDE SEQUENCE [LARGE SCALE GENOMIC DNA]</scope>
    <source>
        <strain evidence="8 9">PY_sf001</strain>
    </source>
</reference>
<dbReference type="Pfam" id="PF15277">
    <property type="entry name" value="Sec3-PIP2_bind"/>
    <property type="match status" value="1"/>
</dbReference>
<dbReference type="InterPro" id="IPR028258">
    <property type="entry name" value="Sec3-PIP2_bind"/>
</dbReference>
<feature type="compositionally biased region" description="Low complexity" evidence="6">
    <location>
        <begin position="450"/>
        <end position="471"/>
    </location>
</feature>
<dbReference type="SMART" id="SM01313">
    <property type="entry name" value="Sec3-PIP2_bind"/>
    <property type="match status" value="1"/>
</dbReference>
<accession>A0A210PPR7</accession>
<dbReference type="OrthoDB" id="27109at2759"/>
<protein>
    <submittedName>
        <fullName evidence="8">Exocyst complex component 1</fullName>
    </submittedName>
</protein>
<dbReference type="GO" id="GO:0006887">
    <property type="term" value="P:exocytosis"/>
    <property type="evidence" value="ECO:0007669"/>
    <property type="project" value="UniProtKB-KW"/>
</dbReference>
<evidence type="ECO:0000256" key="5">
    <source>
        <dbReference type="SAM" id="Coils"/>
    </source>
</evidence>
<evidence type="ECO:0000313" key="8">
    <source>
        <dbReference type="EMBL" id="OWF38473.1"/>
    </source>
</evidence>
<dbReference type="GO" id="GO:0000145">
    <property type="term" value="C:exocyst"/>
    <property type="evidence" value="ECO:0007669"/>
    <property type="project" value="InterPro"/>
</dbReference>
<dbReference type="Pfam" id="PF20654">
    <property type="entry name" value="Sec3_C-term"/>
    <property type="match status" value="1"/>
</dbReference>
<evidence type="ECO:0000259" key="7">
    <source>
        <dbReference type="SMART" id="SM01313"/>
    </source>
</evidence>
<keyword evidence="9" id="KW-1185">Reference proteome</keyword>
<evidence type="ECO:0000256" key="1">
    <source>
        <dbReference type="ARBA" id="ARBA00006518"/>
    </source>
</evidence>
<sequence length="734" mass="83342">MTAIKHTLHRDVFLPHDERLVGFVHVTKVGRKKKTSFLCAALNNDHESSVKARVCQVIKKTDKGESYKKKSTWLLRELKVVDGKSSSKETAEFDLHYEKIYKWVASSVADKEAFISCLWKLSQRCLVQKPDFINVPKQLLEEVSKPSGVGHTPQTGDDMAVLEEDYQALTGKEESDLALLMSESQAAISNAESFAEQLSKQLSVLDGANIHSIMGSEDQVLNLMRLLDDGINQAEKIEDRLDSYDKILQNVKDQMEMMRDKDSLINTRNKNHQQLLEDLDSLVSQLDLDTRHLKALSDGDLSTPGGIYECTNAANALRNCMAVQIHQALRKMSAVEEQQKRYSKFSASFAKRLAHHLNNLFIHQGNEMGETLSRQMIDFKIPQHHSSHRDLTPYADLMSWLKNADPKSFKELSQVYTTSLSRLYTKETQDFIECAKQRLGTGTKTDKNKLGAGLAGQSASKLSGSSTSLQGKIHDARGRSGSMQSVDSASLSMHGSDSDLAMRHLFDQVLDKVFSELEPFCLAEQDFCVRFFHLVAESQKGEKEEEDKEGGDIWQPRKPVQSVERHINEEVRGMMRDLFPCLETNLDDFFSYSDRIDGFNSMYMLVRMSQHVNKAQNTGSFLSVTFASCLVKIKRNFDRFIQNQIRAIQECRVAKKTKCGIISFVHTFEDFANQAESIFRGSENRHAHLDKSYVTLVAVIFEQIARIASEHPKTPREVVMMENFHHMFCKYYGL</sequence>
<dbReference type="PANTHER" id="PTHR16092:SF14">
    <property type="entry name" value="EXOCYST COMPLEX COMPONENT 1 ISOFORM X1"/>
    <property type="match status" value="1"/>
</dbReference>
<dbReference type="Proteomes" id="UP000242188">
    <property type="component" value="Unassembled WGS sequence"/>
</dbReference>
<evidence type="ECO:0000313" key="9">
    <source>
        <dbReference type="Proteomes" id="UP000242188"/>
    </source>
</evidence>
<name>A0A210PPR7_MIZYE</name>
<dbReference type="AlphaFoldDB" id="A0A210PPR7"/>
<dbReference type="EMBL" id="NEDP02005565">
    <property type="protein sequence ID" value="OWF38473.1"/>
    <property type="molecule type" value="Genomic_DNA"/>
</dbReference>
<comment type="similarity">
    <text evidence="1">Belongs to the SEC3 family.</text>
</comment>
<evidence type="ECO:0000256" key="3">
    <source>
        <dbReference type="ARBA" id="ARBA00022483"/>
    </source>
</evidence>
<dbReference type="CDD" id="cd14683">
    <property type="entry name" value="PH-EXOC1"/>
    <property type="match status" value="1"/>
</dbReference>
<dbReference type="GO" id="GO:0005886">
    <property type="term" value="C:plasma membrane"/>
    <property type="evidence" value="ECO:0007669"/>
    <property type="project" value="TreeGrafter"/>
</dbReference>
<evidence type="ECO:0000256" key="6">
    <source>
        <dbReference type="SAM" id="MobiDB-lite"/>
    </source>
</evidence>
<dbReference type="InterPro" id="IPR048628">
    <property type="entry name" value="Sec3_C"/>
</dbReference>
<dbReference type="GO" id="GO:0005546">
    <property type="term" value="F:phosphatidylinositol-4,5-bisphosphate binding"/>
    <property type="evidence" value="ECO:0007669"/>
    <property type="project" value="TreeGrafter"/>
</dbReference>
<dbReference type="InterPro" id="IPR019160">
    <property type="entry name" value="Sec3_CC"/>
</dbReference>